<organism evidence="2 3">
    <name type="scientific">Linum tenue</name>
    <dbReference type="NCBI Taxonomy" id="586396"/>
    <lineage>
        <taxon>Eukaryota</taxon>
        <taxon>Viridiplantae</taxon>
        <taxon>Streptophyta</taxon>
        <taxon>Embryophyta</taxon>
        <taxon>Tracheophyta</taxon>
        <taxon>Spermatophyta</taxon>
        <taxon>Magnoliopsida</taxon>
        <taxon>eudicotyledons</taxon>
        <taxon>Gunneridae</taxon>
        <taxon>Pentapetalae</taxon>
        <taxon>rosids</taxon>
        <taxon>fabids</taxon>
        <taxon>Malpighiales</taxon>
        <taxon>Linaceae</taxon>
        <taxon>Linum</taxon>
    </lineage>
</organism>
<keyword evidence="1" id="KW-0812">Transmembrane</keyword>
<keyword evidence="1" id="KW-0472">Membrane</keyword>
<keyword evidence="3" id="KW-1185">Reference proteome</keyword>
<keyword evidence="1" id="KW-1133">Transmembrane helix</keyword>
<dbReference type="EMBL" id="CAMGYJ010000005">
    <property type="protein sequence ID" value="CAI0410915.1"/>
    <property type="molecule type" value="Genomic_DNA"/>
</dbReference>
<accession>A0AAV0JLV3</accession>
<evidence type="ECO:0000313" key="2">
    <source>
        <dbReference type="EMBL" id="CAI0410915.1"/>
    </source>
</evidence>
<evidence type="ECO:0000256" key="1">
    <source>
        <dbReference type="SAM" id="Phobius"/>
    </source>
</evidence>
<feature type="non-terminal residue" evidence="2">
    <location>
        <position position="1"/>
    </location>
</feature>
<dbReference type="Proteomes" id="UP001154282">
    <property type="component" value="Unassembled WGS sequence"/>
</dbReference>
<gene>
    <name evidence="2" type="ORF">LITE_LOCUS14946</name>
</gene>
<protein>
    <submittedName>
        <fullName evidence="2">Uncharacterized protein</fullName>
    </submittedName>
</protein>
<comment type="caution">
    <text evidence="2">The sequence shown here is derived from an EMBL/GenBank/DDBJ whole genome shotgun (WGS) entry which is preliminary data.</text>
</comment>
<sequence>FVACKNEGLEIEEVRGGPIRPACLLLSRDGIRVSTIFPFGAAFGAFPLFFSSTAAIDEAEGLIIFNFYFATVSSLIQRCCFAGVFLSSFPVSVVGGTWVTLFRISPIASLDLHPRAVSGFWFMVMLSAIRLWRRDWVGGWFMKSPGGTKLFLMTDSAAGEAQLRAGNLTHAVMLGGSFSLSRKSWDHG</sequence>
<dbReference type="AlphaFoldDB" id="A0AAV0JLV3"/>
<proteinExistence type="predicted"/>
<name>A0AAV0JLV3_9ROSI</name>
<feature type="transmembrane region" description="Helical" evidence="1">
    <location>
        <begin position="112"/>
        <end position="132"/>
    </location>
</feature>
<evidence type="ECO:0000313" key="3">
    <source>
        <dbReference type="Proteomes" id="UP001154282"/>
    </source>
</evidence>
<feature type="transmembrane region" description="Helical" evidence="1">
    <location>
        <begin position="36"/>
        <end position="56"/>
    </location>
</feature>
<reference evidence="2" key="1">
    <citation type="submission" date="2022-08" db="EMBL/GenBank/DDBJ databases">
        <authorList>
            <person name="Gutierrez-Valencia J."/>
        </authorList>
    </citation>
    <scope>NUCLEOTIDE SEQUENCE</scope>
</reference>